<gene>
    <name evidence="9" type="primary">yhjB</name>
    <name evidence="9" type="ORF">GCM10017577_39630</name>
</gene>
<proteinExistence type="inferred from homology"/>
<dbReference type="PROSITE" id="PS50283">
    <property type="entry name" value="NA_SOLUT_SYMP_3"/>
    <property type="match status" value="1"/>
</dbReference>
<evidence type="ECO:0000313" key="9">
    <source>
        <dbReference type="EMBL" id="GLL12822.1"/>
    </source>
</evidence>
<keyword evidence="5 8" id="KW-1133">Transmembrane helix</keyword>
<dbReference type="Gene3D" id="1.20.1730.10">
    <property type="entry name" value="Sodium/glucose cotransporter"/>
    <property type="match status" value="1"/>
</dbReference>
<evidence type="ECO:0000256" key="2">
    <source>
        <dbReference type="ARBA" id="ARBA00006434"/>
    </source>
</evidence>
<organism evidence="9 10">
    <name type="scientific">Pseudonocardia halophobica</name>
    <dbReference type="NCBI Taxonomy" id="29401"/>
    <lineage>
        <taxon>Bacteria</taxon>
        <taxon>Bacillati</taxon>
        <taxon>Actinomycetota</taxon>
        <taxon>Actinomycetes</taxon>
        <taxon>Pseudonocardiales</taxon>
        <taxon>Pseudonocardiaceae</taxon>
        <taxon>Pseudonocardia</taxon>
    </lineage>
</organism>
<accession>A0A9W6NXT9</accession>
<feature type="transmembrane region" description="Helical" evidence="8">
    <location>
        <begin position="275"/>
        <end position="297"/>
    </location>
</feature>
<keyword evidence="10" id="KW-1185">Reference proteome</keyword>
<evidence type="ECO:0000256" key="3">
    <source>
        <dbReference type="ARBA" id="ARBA00022448"/>
    </source>
</evidence>
<dbReference type="PANTHER" id="PTHR48086:SF8">
    <property type="entry name" value="MONOCARBOXYLIC ACID PERMEASE"/>
    <property type="match status" value="1"/>
</dbReference>
<dbReference type="AlphaFoldDB" id="A0A9W6NXT9"/>
<evidence type="ECO:0000313" key="10">
    <source>
        <dbReference type="Proteomes" id="UP001143463"/>
    </source>
</evidence>
<sequence>MSIAIVALFLVAACVLGIRAARGQDKVDLAAWSVGGRSLGLLMTLVLMAGETYTTFSYLGAAGWSYTHGVSALYVVAYLSIGMAASYVVGPLLWSYAHRHGLHNITDIAAHRFGAPWLGVVLTVAATVFLLPYVQLQITGMGTVVASVSYGAVGLGLSYLVAFAVSEVFVLASGLRGSAWVSVLKDVTVVVTLAVVFVFVPLHFFGGYGAMFAQIGAERAAWLTMPGPGSSTYGLAWFLSTALLNGAVYSVIPTTVAGFLGAASPQTLRRNALLLPLYQVLLFVPVILGLAATLVVPGLKDSNLALFEMLGTALPEWLFGLVGAAGALSAIVPMAVFMLAIGTMWSRSVLGLHERTRGRQRQLAQVVTLVAGGLALGMTYVFPNALVRLSVISYEGLAQLLPLVVIALVWRRMSLSGGVAGLVAGLLVVVVLMATGNDPWGGVNAGAIGLVLNLLVAAAVSLARPGSAPDGRLAAPEPVPARSGTEEDHR</sequence>
<feature type="region of interest" description="Disordered" evidence="7">
    <location>
        <begin position="467"/>
        <end position="490"/>
    </location>
</feature>
<evidence type="ECO:0000256" key="8">
    <source>
        <dbReference type="SAM" id="Phobius"/>
    </source>
</evidence>
<feature type="transmembrane region" description="Helical" evidence="8">
    <location>
        <begin position="187"/>
        <end position="208"/>
    </location>
</feature>
<feature type="transmembrane region" description="Helical" evidence="8">
    <location>
        <begin position="148"/>
        <end position="175"/>
    </location>
</feature>
<protein>
    <submittedName>
        <fullName evidence="9">Symporter YhjB</fullName>
    </submittedName>
</protein>
<keyword evidence="3" id="KW-0813">Transport</keyword>
<evidence type="ECO:0000256" key="1">
    <source>
        <dbReference type="ARBA" id="ARBA00004141"/>
    </source>
</evidence>
<feature type="transmembrane region" description="Helical" evidence="8">
    <location>
        <begin position="417"/>
        <end position="436"/>
    </location>
</feature>
<feature type="transmembrane region" description="Helical" evidence="8">
    <location>
        <begin position="72"/>
        <end position="94"/>
    </location>
</feature>
<dbReference type="EMBL" id="BSFQ01000016">
    <property type="protein sequence ID" value="GLL12822.1"/>
    <property type="molecule type" value="Genomic_DNA"/>
</dbReference>
<dbReference type="InterPro" id="IPR050277">
    <property type="entry name" value="Sodium:Solute_Symporter"/>
</dbReference>
<comment type="subcellular location">
    <subcellularLocation>
        <location evidence="1">Membrane</location>
        <topology evidence="1">Multi-pass membrane protein</topology>
    </subcellularLocation>
</comment>
<keyword evidence="6 8" id="KW-0472">Membrane</keyword>
<feature type="transmembrane region" description="Helical" evidence="8">
    <location>
        <begin position="317"/>
        <end position="342"/>
    </location>
</feature>
<comment type="similarity">
    <text evidence="2">Belongs to the sodium:solute symporter (SSF) (TC 2.A.21) family.</text>
</comment>
<evidence type="ECO:0000256" key="6">
    <source>
        <dbReference type="ARBA" id="ARBA00023136"/>
    </source>
</evidence>
<dbReference type="PANTHER" id="PTHR48086">
    <property type="entry name" value="SODIUM/PROLINE SYMPORTER-RELATED"/>
    <property type="match status" value="1"/>
</dbReference>
<evidence type="ECO:0000256" key="7">
    <source>
        <dbReference type="SAM" id="MobiDB-lite"/>
    </source>
</evidence>
<evidence type="ECO:0000256" key="4">
    <source>
        <dbReference type="ARBA" id="ARBA00022692"/>
    </source>
</evidence>
<evidence type="ECO:0000256" key="5">
    <source>
        <dbReference type="ARBA" id="ARBA00022989"/>
    </source>
</evidence>
<feature type="transmembrane region" description="Helical" evidence="8">
    <location>
        <begin position="442"/>
        <end position="463"/>
    </location>
</feature>
<reference evidence="9" key="1">
    <citation type="journal article" date="2014" name="Int. J. Syst. Evol. Microbiol.">
        <title>Complete genome sequence of Corynebacterium casei LMG S-19264T (=DSM 44701T), isolated from a smear-ripened cheese.</title>
        <authorList>
            <consortium name="US DOE Joint Genome Institute (JGI-PGF)"/>
            <person name="Walter F."/>
            <person name="Albersmeier A."/>
            <person name="Kalinowski J."/>
            <person name="Ruckert C."/>
        </authorList>
    </citation>
    <scope>NUCLEOTIDE SEQUENCE</scope>
    <source>
        <strain evidence="9">VKM Ac-1069</strain>
    </source>
</reference>
<comment type="caution">
    <text evidence="9">The sequence shown here is derived from an EMBL/GenBank/DDBJ whole genome shotgun (WGS) entry which is preliminary data.</text>
</comment>
<keyword evidence="4 8" id="KW-0812">Transmembrane</keyword>
<feature type="transmembrane region" description="Helical" evidence="8">
    <location>
        <begin position="114"/>
        <end position="136"/>
    </location>
</feature>
<name>A0A9W6NXT9_9PSEU</name>
<dbReference type="GO" id="GO:0005886">
    <property type="term" value="C:plasma membrane"/>
    <property type="evidence" value="ECO:0007669"/>
    <property type="project" value="TreeGrafter"/>
</dbReference>
<dbReference type="InterPro" id="IPR001734">
    <property type="entry name" value="Na/solute_symporter"/>
</dbReference>
<dbReference type="GO" id="GO:0022857">
    <property type="term" value="F:transmembrane transporter activity"/>
    <property type="evidence" value="ECO:0007669"/>
    <property type="project" value="InterPro"/>
</dbReference>
<feature type="transmembrane region" description="Helical" evidence="8">
    <location>
        <begin position="39"/>
        <end position="60"/>
    </location>
</feature>
<feature type="transmembrane region" description="Helical" evidence="8">
    <location>
        <begin position="389"/>
        <end position="410"/>
    </location>
</feature>
<reference evidence="9" key="2">
    <citation type="submission" date="2023-01" db="EMBL/GenBank/DDBJ databases">
        <authorList>
            <person name="Sun Q."/>
            <person name="Evtushenko L."/>
        </authorList>
    </citation>
    <scope>NUCLEOTIDE SEQUENCE</scope>
    <source>
        <strain evidence="9">VKM Ac-1069</strain>
    </source>
</reference>
<dbReference type="InterPro" id="IPR038377">
    <property type="entry name" value="Na/Glc_symporter_sf"/>
</dbReference>
<feature type="transmembrane region" description="Helical" evidence="8">
    <location>
        <begin position="363"/>
        <end position="383"/>
    </location>
</feature>
<dbReference type="Proteomes" id="UP001143463">
    <property type="component" value="Unassembled WGS sequence"/>
</dbReference>
<dbReference type="RefSeq" id="WP_231498252.1">
    <property type="nucleotide sequence ID" value="NZ_BAAAUZ010000049.1"/>
</dbReference>